<keyword evidence="9" id="KW-0503">Monooxygenase</keyword>
<dbReference type="AlphaFoldDB" id="A0A9P8UJF0"/>
<evidence type="ECO:0000313" key="19">
    <source>
        <dbReference type="Proteomes" id="UP000758603"/>
    </source>
</evidence>
<name>A0A9P8UJF0_9PEZI</name>
<comment type="subcellular location">
    <subcellularLocation>
        <location evidence="2">Secreted</location>
    </subcellularLocation>
</comment>
<feature type="domain" description="Auxiliary Activity family 9 catalytic" evidence="17">
    <location>
        <begin position="20"/>
        <end position="273"/>
    </location>
</feature>
<feature type="chain" id="PRO_5040172345" description="lytic cellulose monooxygenase (C4-dehydrogenating)" evidence="16">
    <location>
        <begin position="20"/>
        <end position="312"/>
    </location>
</feature>
<keyword evidence="12" id="KW-0624">Polysaccharide degradation</keyword>
<accession>A0A9P8UJF0</accession>
<comment type="caution">
    <text evidence="18">The sequence shown here is derived from an EMBL/GenBank/DDBJ whole genome shotgun (WGS) entry which is preliminary data.</text>
</comment>
<feature type="signal peptide" evidence="16">
    <location>
        <begin position="1"/>
        <end position="19"/>
    </location>
</feature>
<dbReference type="InterPro" id="IPR005103">
    <property type="entry name" value="AA9_LPMO"/>
</dbReference>
<dbReference type="GO" id="GO:0004497">
    <property type="term" value="F:monooxygenase activity"/>
    <property type="evidence" value="ECO:0007669"/>
    <property type="project" value="UniProtKB-KW"/>
</dbReference>
<keyword evidence="5 16" id="KW-0732">Signal</keyword>
<dbReference type="Proteomes" id="UP000758603">
    <property type="component" value="Unassembled WGS sequence"/>
</dbReference>
<dbReference type="RefSeq" id="XP_045957481.1">
    <property type="nucleotide sequence ID" value="XM_046105944.1"/>
</dbReference>
<protein>
    <recommendedName>
        <fullName evidence="15">lytic cellulose monooxygenase (C4-dehydrogenating)</fullName>
        <ecNumber evidence="15">1.14.99.56</ecNumber>
    </recommendedName>
</protein>
<dbReference type="PANTHER" id="PTHR33353:SF10">
    <property type="entry name" value="ENDO-BETA-1,4-GLUCANASE D"/>
    <property type="match status" value="1"/>
</dbReference>
<keyword evidence="8" id="KW-0186">Copper</keyword>
<keyword evidence="18" id="KW-0378">Hydrolase</keyword>
<comment type="similarity">
    <text evidence="13">Belongs to the polysaccharide monooxygenase AA9 family.</text>
</comment>
<keyword evidence="10" id="KW-1015">Disulfide bond</keyword>
<dbReference type="EC" id="1.14.99.56" evidence="15"/>
<evidence type="ECO:0000256" key="7">
    <source>
        <dbReference type="ARBA" id="ARBA00023002"/>
    </source>
</evidence>
<evidence type="ECO:0000256" key="1">
    <source>
        <dbReference type="ARBA" id="ARBA00001973"/>
    </source>
</evidence>
<reference evidence="18" key="1">
    <citation type="journal article" date="2021" name="Nat. Commun.">
        <title>Genetic determinants of endophytism in the Arabidopsis root mycobiome.</title>
        <authorList>
            <person name="Mesny F."/>
            <person name="Miyauchi S."/>
            <person name="Thiergart T."/>
            <person name="Pickel B."/>
            <person name="Atanasova L."/>
            <person name="Karlsson M."/>
            <person name="Huettel B."/>
            <person name="Barry K.W."/>
            <person name="Haridas S."/>
            <person name="Chen C."/>
            <person name="Bauer D."/>
            <person name="Andreopoulos W."/>
            <person name="Pangilinan J."/>
            <person name="LaButti K."/>
            <person name="Riley R."/>
            <person name="Lipzen A."/>
            <person name="Clum A."/>
            <person name="Drula E."/>
            <person name="Henrissat B."/>
            <person name="Kohler A."/>
            <person name="Grigoriev I.V."/>
            <person name="Martin F.M."/>
            <person name="Hacquard S."/>
        </authorList>
    </citation>
    <scope>NUCLEOTIDE SEQUENCE</scope>
    <source>
        <strain evidence="18">MPI-SDFR-AT-0073</strain>
    </source>
</reference>
<evidence type="ECO:0000256" key="4">
    <source>
        <dbReference type="ARBA" id="ARBA00022723"/>
    </source>
</evidence>
<evidence type="ECO:0000259" key="17">
    <source>
        <dbReference type="Pfam" id="PF03443"/>
    </source>
</evidence>
<dbReference type="GO" id="GO:0046872">
    <property type="term" value="F:metal ion binding"/>
    <property type="evidence" value="ECO:0007669"/>
    <property type="project" value="UniProtKB-KW"/>
</dbReference>
<evidence type="ECO:0000256" key="11">
    <source>
        <dbReference type="ARBA" id="ARBA00023277"/>
    </source>
</evidence>
<keyword evidence="19" id="KW-1185">Reference proteome</keyword>
<keyword evidence="4" id="KW-0479">Metal-binding</keyword>
<evidence type="ECO:0000256" key="2">
    <source>
        <dbReference type="ARBA" id="ARBA00004613"/>
    </source>
</evidence>
<dbReference type="EMBL" id="JAGPXC010000005">
    <property type="protein sequence ID" value="KAH6653204.1"/>
    <property type="molecule type" value="Genomic_DNA"/>
</dbReference>
<evidence type="ECO:0000313" key="18">
    <source>
        <dbReference type="EMBL" id="KAH6653204.1"/>
    </source>
</evidence>
<proteinExistence type="inferred from homology"/>
<dbReference type="OrthoDB" id="3496539at2759"/>
<dbReference type="GO" id="GO:0030245">
    <property type="term" value="P:cellulose catabolic process"/>
    <property type="evidence" value="ECO:0007669"/>
    <property type="project" value="UniProtKB-KW"/>
</dbReference>
<keyword evidence="11" id="KW-0119">Carbohydrate metabolism</keyword>
<evidence type="ECO:0000256" key="16">
    <source>
        <dbReference type="SAM" id="SignalP"/>
    </source>
</evidence>
<evidence type="ECO:0000256" key="3">
    <source>
        <dbReference type="ARBA" id="ARBA00022525"/>
    </source>
</evidence>
<evidence type="ECO:0000256" key="6">
    <source>
        <dbReference type="ARBA" id="ARBA00023001"/>
    </source>
</evidence>
<dbReference type="Gene3D" id="2.70.50.70">
    <property type="match status" value="1"/>
</dbReference>
<dbReference type="GO" id="GO:0005576">
    <property type="term" value="C:extracellular region"/>
    <property type="evidence" value="ECO:0007669"/>
    <property type="project" value="UniProtKB-SubCell"/>
</dbReference>
<evidence type="ECO:0000256" key="12">
    <source>
        <dbReference type="ARBA" id="ARBA00023326"/>
    </source>
</evidence>
<keyword evidence="6" id="KW-0136">Cellulose degradation</keyword>
<organism evidence="18 19">
    <name type="scientific">Truncatella angustata</name>
    <dbReference type="NCBI Taxonomy" id="152316"/>
    <lineage>
        <taxon>Eukaryota</taxon>
        <taxon>Fungi</taxon>
        <taxon>Dikarya</taxon>
        <taxon>Ascomycota</taxon>
        <taxon>Pezizomycotina</taxon>
        <taxon>Sordariomycetes</taxon>
        <taxon>Xylariomycetidae</taxon>
        <taxon>Amphisphaeriales</taxon>
        <taxon>Sporocadaceae</taxon>
        <taxon>Truncatella</taxon>
    </lineage>
</organism>
<dbReference type="PANTHER" id="PTHR33353">
    <property type="entry name" value="PUTATIVE (AFU_ORTHOLOGUE AFUA_1G12560)-RELATED"/>
    <property type="match status" value="1"/>
</dbReference>
<evidence type="ECO:0000256" key="9">
    <source>
        <dbReference type="ARBA" id="ARBA00023033"/>
    </source>
</evidence>
<evidence type="ECO:0000256" key="10">
    <source>
        <dbReference type="ARBA" id="ARBA00023157"/>
    </source>
</evidence>
<evidence type="ECO:0000256" key="15">
    <source>
        <dbReference type="ARBA" id="ARBA00047174"/>
    </source>
</evidence>
<evidence type="ECO:0000256" key="8">
    <source>
        <dbReference type="ARBA" id="ARBA00023008"/>
    </source>
</evidence>
<gene>
    <name evidence="18" type="ORF">BKA67DRAFT_647156</name>
</gene>
<evidence type="ECO:0000256" key="5">
    <source>
        <dbReference type="ARBA" id="ARBA00022729"/>
    </source>
</evidence>
<dbReference type="Pfam" id="PF03443">
    <property type="entry name" value="AA9"/>
    <property type="match status" value="1"/>
</dbReference>
<comment type="catalytic activity">
    <reaction evidence="14">
        <text>[(1-&gt;4)-beta-D-glucosyl]n+m + reduced acceptor + O2 = 4-dehydro-beta-D-glucosyl-[(1-&gt;4)-beta-D-glucosyl]n-1 + [(1-&gt;4)-beta-D-glucosyl]m + acceptor + H2O.</text>
        <dbReference type="EC" id="1.14.99.56"/>
    </reaction>
</comment>
<comment type="cofactor">
    <cofactor evidence="1">
        <name>Cu(2+)</name>
        <dbReference type="ChEBI" id="CHEBI:29036"/>
    </cofactor>
</comment>
<keyword evidence="7" id="KW-0560">Oxidoreductase</keyword>
<evidence type="ECO:0000256" key="14">
    <source>
        <dbReference type="ARBA" id="ARBA00045077"/>
    </source>
</evidence>
<sequence length="312" mass="35042">MYMMLRVTGLAAIATIAQAHFTFVRISVNGEWQEPTRFIRNKTTPFEEPYTPNTNYNTRMYNDPTYATDISESTRCGRDNMAHAGDTEVLTIRAGDTIEFAHQRYEPALWTDAMWYNCTDGRGSCNPNQVNGIMDINHQGPVIAHLSRVPDGVDVKEYDGSGEWVKIYTLGMEWWANQTNPVHWLAYNDQKWPEKFIFKVPAQTPAGQYLLRIDEVNTGLEEHNEVFNSSSPGQLYPSCAQIQIESGFGGNVPEGIKIPEAFSHASPGMAITLAMYRDTDVDAAYVYPGGPLWDGENLVQDRPTVVDASRSK</sequence>
<evidence type="ECO:0000256" key="13">
    <source>
        <dbReference type="ARBA" id="ARBA00044502"/>
    </source>
</evidence>
<dbReference type="GeneID" id="70134835"/>
<keyword evidence="3" id="KW-0964">Secreted</keyword>
<dbReference type="InterPro" id="IPR049892">
    <property type="entry name" value="AA9"/>
</dbReference>
<dbReference type="GO" id="GO:0016787">
    <property type="term" value="F:hydrolase activity"/>
    <property type="evidence" value="ECO:0007669"/>
    <property type="project" value="UniProtKB-KW"/>
</dbReference>